<dbReference type="GO" id="GO:0003700">
    <property type="term" value="F:DNA-binding transcription factor activity"/>
    <property type="evidence" value="ECO:0007669"/>
    <property type="project" value="InterPro"/>
</dbReference>
<comment type="similarity">
    <text evidence="1">Belongs to the LysR transcriptional regulatory family.</text>
</comment>
<dbReference type="AlphaFoldDB" id="A0A6A4RNJ8"/>
<keyword evidence="2" id="KW-0805">Transcription regulation</keyword>
<dbReference type="InterPro" id="IPR005119">
    <property type="entry name" value="LysR_subst-bd"/>
</dbReference>
<evidence type="ECO:0000313" key="7">
    <source>
        <dbReference type="Proteomes" id="UP000441586"/>
    </source>
</evidence>
<evidence type="ECO:0000259" key="5">
    <source>
        <dbReference type="PROSITE" id="PS50931"/>
    </source>
</evidence>
<dbReference type="GO" id="GO:0032993">
    <property type="term" value="C:protein-DNA complex"/>
    <property type="evidence" value="ECO:0007669"/>
    <property type="project" value="TreeGrafter"/>
</dbReference>
<dbReference type="Gene3D" id="1.10.10.10">
    <property type="entry name" value="Winged helix-like DNA-binding domain superfamily/Winged helix DNA-binding domain"/>
    <property type="match status" value="1"/>
</dbReference>
<protein>
    <submittedName>
        <fullName evidence="6">LysR family transcriptional regulator</fullName>
    </submittedName>
</protein>
<keyword evidence="4" id="KW-0804">Transcription</keyword>
<dbReference type="InterPro" id="IPR036388">
    <property type="entry name" value="WH-like_DNA-bd_sf"/>
</dbReference>
<keyword evidence="3" id="KW-0238">DNA-binding</keyword>
<dbReference type="SUPFAM" id="SSF46785">
    <property type="entry name" value="Winged helix' DNA-binding domain"/>
    <property type="match status" value="1"/>
</dbReference>
<name>A0A6A4RNJ8_9RHOB</name>
<dbReference type="EMBL" id="WSFO01000001">
    <property type="protein sequence ID" value="KAE9632571.1"/>
    <property type="molecule type" value="Genomic_DNA"/>
</dbReference>
<dbReference type="CDD" id="cd05466">
    <property type="entry name" value="PBP2_LTTR_substrate"/>
    <property type="match status" value="1"/>
</dbReference>
<dbReference type="Pfam" id="PF00126">
    <property type="entry name" value="HTH_1"/>
    <property type="match status" value="1"/>
</dbReference>
<accession>A0A6A4RNJ8</accession>
<dbReference type="PANTHER" id="PTHR30346">
    <property type="entry name" value="TRANSCRIPTIONAL DUAL REGULATOR HCAR-RELATED"/>
    <property type="match status" value="1"/>
</dbReference>
<dbReference type="PANTHER" id="PTHR30346:SF28">
    <property type="entry name" value="HTH-TYPE TRANSCRIPTIONAL REGULATOR CYNR"/>
    <property type="match status" value="1"/>
</dbReference>
<dbReference type="SUPFAM" id="SSF53850">
    <property type="entry name" value="Periplasmic binding protein-like II"/>
    <property type="match status" value="1"/>
</dbReference>
<dbReference type="InterPro" id="IPR000847">
    <property type="entry name" value="LysR_HTH_N"/>
</dbReference>
<evidence type="ECO:0000256" key="2">
    <source>
        <dbReference type="ARBA" id="ARBA00023015"/>
    </source>
</evidence>
<evidence type="ECO:0000313" key="6">
    <source>
        <dbReference type="EMBL" id="KAE9632571.1"/>
    </source>
</evidence>
<dbReference type="Gene3D" id="3.40.190.290">
    <property type="match status" value="1"/>
</dbReference>
<dbReference type="GO" id="GO:0003677">
    <property type="term" value="F:DNA binding"/>
    <property type="evidence" value="ECO:0007669"/>
    <property type="project" value="UniProtKB-KW"/>
</dbReference>
<dbReference type="RefSeq" id="WP_158976643.1">
    <property type="nucleotide sequence ID" value="NZ_WSFO01000001.1"/>
</dbReference>
<dbReference type="Pfam" id="PF03466">
    <property type="entry name" value="LysR_substrate"/>
    <property type="match status" value="1"/>
</dbReference>
<sequence>MDTRRIRHFLVLAETLNFSEAARRCGVSQPALSKSIANLEAELGGSLIRREGRLTHLTHLGQAMALHLREVERATSAAKAEANRLRKGAVQPLEIAVMCTVGPSRLSPFVLKFLTDHPDVELSLHDVTTARIGADLLGGRVDLAVLGAPVTDSDRLRHIELYTEDMVMACAVDHPYASRPSVKLEDLSRQPYLDRLHCEFRDTFLATAVRENVPMRVTVRSEREDWIQSLVQGGQGVTILPRHSVVLDGIATVPLNRRDMKRSVMLSVATGRQDAEAVRDFVDGARRHDWQ</sequence>
<reference evidence="6 7" key="1">
    <citation type="submission" date="2019-12" db="EMBL/GenBank/DDBJ databases">
        <authorList>
            <person name="Zhang Y.-J."/>
        </authorList>
    </citation>
    <scope>NUCLEOTIDE SEQUENCE [LARGE SCALE GENOMIC DNA]</scope>
    <source>
        <strain evidence="6 7">H18S-6</strain>
    </source>
</reference>
<gene>
    <name evidence="6" type="ORF">GP644_02000</name>
</gene>
<evidence type="ECO:0000256" key="1">
    <source>
        <dbReference type="ARBA" id="ARBA00009437"/>
    </source>
</evidence>
<dbReference type="Proteomes" id="UP000441586">
    <property type="component" value="Unassembled WGS sequence"/>
</dbReference>
<comment type="caution">
    <text evidence="6">The sequence shown here is derived from an EMBL/GenBank/DDBJ whole genome shotgun (WGS) entry which is preliminary data.</text>
</comment>
<dbReference type="PRINTS" id="PR00039">
    <property type="entry name" value="HTHLYSR"/>
</dbReference>
<dbReference type="InterPro" id="IPR036390">
    <property type="entry name" value="WH_DNA-bd_sf"/>
</dbReference>
<organism evidence="6 7">
    <name type="scientific">Parasedimentitalea maritima</name>
    <dbReference type="NCBI Taxonomy" id="2578117"/>
    <lineage>
        <taxon>Bacteria</taxon>
        <taxon>Pseudomonadati</taxon>
        <taxon>Pseudomonadota</taxon>
        <taxon>Alphaproteobacteria</taxon>
        <taxon>Rhodobacterales</taxon>
        <taxon>Paracoccaceae</taxon>
        <taxon>Parasedimentitalea</taxon>
    </lineage>
</organism>
<dbReference type="PROSITE" id="PS50931">
    <property type="entry name" value="HTH_LYSR"/>
    <property type="match status" value="1"/>
</dbReference>
<feature type="domain" description="HTH lysR-type" evidence="5">
    <location>
        <begin position="1"/>
        <end position="58"/>
    </location>
</feature>
<evidence type="ECO:0000256" key="4">
    <source>
        <dbReference type="ARBA" id="ARBA00023163"/>
    </source>
</evidence>
<proteinExistence type="inferred from homology"/>
<evidence type="ECO:0000256" key="3">
    <source>
        <dbReference type="ARBA" id="ARBA00023125"/>
    </source>
</evidence>